<evidence type="ECO:0000313" key="4">
    <source>
        <dbReference type="Proteomes" id="UP000597338"/>
    </source>
</evidence>
<sequence>MKKLFRSRIRFIFIPILAIGFLFLVSFAVMHLWNYTLPALFGVKAINLWQSMALFFLCKLLFGFGGGGPRRGGPQWSKRAMRRKFAQMDVADKARFNAYMQRDWCRWESWGEPVNTGADPNRNDGDQHQHEEKGHRQ</sequence>
<dbReference type="EMBL" id="BMIK01000006">
    <property type="protein sequence ID" value="GGC29369.1"/>
    <property type="molecule type" value="Genomic_DNA"/>
</dbReference>
<dbReference type="RefSeq" id="WP_188750518.1">
    <property type="nucleotide sequence ID" value="NZ_BMIK01000006.1"/>
</dbReference>
<evidence type="ECO:0000313" key="3">
    <source>
        <dbReference type="EMBL" id="GGC29369.1"/>
    </source>
</evidence>
<dbReference type="Proteomes" id="UP000597338">
    <property type="component" value="Unassembled WGS sequence"/>
</dbReference>
<evidence type="ECO:0000256" key="2">
    <source>
        <dbReference type="SAM" id="Phobius"/>
    </source>
</evidence>
<keyword evidence="4" id="KW-1185">Reference proteome</keyword>
<feature type="transmembrane region" description="Helical" evidence="2">
    <location>
        <begin position="39"/>
        <end position="62"/>
    </location>
</feature>
<accession>A0ABQ1LW50</accession>
<feature type="compositionally biased region" description="Basic and acidic residues" evidence="1">
    <location>
        <begin position="121"/>
        <end position="137"/>
    </location>
</feature>
<gene>
    <name evidence="3" type="ORF">GCM10011386_21730</name>
</gene>
<keyword evidence="2" id="KW-0472">Membrane</keyword>
<evidence type="ECO:0000256" key="1">
    <source>
        <dbReference type="SAM" id="MobiDB-lite"/>
    </source>
</evidence>
<keyword evidence="2" id="KW-0812">Transmembrane</keyword>
<name>A0ABQ1LW50_9SPHI</name>
<organism evidence="3 4">
    <name type="scientific">Parapedobacter defluvii</name>
    <dbReference type="NCBI Taxonomy" id="2045106"/>
    <lineage>
        <taxon>Bacteria</taxon>
        <taxon>Pseudomonadati</taxon>
        <taxon>Bacteroidota</taxon>
        <taxon>Sphingobacteriia</taxon>
        <taxon>Sphingobacteriales</taxon>
        <taxon>Sphingobacteriaceae</taxon>
        <taxon>Parapedobacter</taxon>
    </lineage>
</organism>
<keyword evidence="2" id="KW-1133">Transmembrane helix</keyword>
<comment type="caution">
    <text evidence="3">The sequence shown here is derived from an EMBL/GenBank/DDBJ whole genome shotgun (WGS) entry which is preliminary data.</text>
</comment>
<reference evidence="4" key="1">
    <citation type="journal article" date="2019" name="Int. J. Syst. Evol. Microbiol.">
        <title>The Global Catalogue of Microorganisms (GCM) 10K type strain sequencing project: providing services to taxonomists for standard genome sequencing and annotation.</title>
        <authorList>
            <consortium name="The Broad Institute Genomics Platform"/>
            <consortium name="The Broad Institute Genome Sequencing Center for Infectious Disease"/>
            <person name="Wu L."/>
            <person name="Ma J."/>
        </authorList>
    </citation>
    <scope>NUCLEOTIDE SEQUENCE [LARGE SCALE GENOMIC DNA]</scope>
    <source>
        <strain evidence="4">CGMCC 1.15342</strain>
    </source>
</reference>
<proteinExistence type="predicted"/>
<protein>
    <submittedName>
        <fullName evidence="3">Uncharacterized protein</fullName>
    </submittedName>
</protein>
<feature type="transmembrane region" description="Helical" evidence="2">
    <location>
        <begin position="12"/>
        <end position="33"/>
    </location>
</feature>
<feature type="region of interest" description="Disordered" evidence="1">
    <location>
        <begin position="113"/>
        <end position="137"/>
    </location>
</feature>